<proteinExistence type="predicted"/>
<gene>
    <name evidence="2" type="ORF">DE4585_03512</name>
</gene>
<comment type="caution">
    <text evidence="2">The sequence shown here is derived from an EMBL/GenBank/DDBJ whole genome shotgun (WGS) entry which is preliminary data.</text>
</comment>
<evidence type="ECO:0000313" key="2">
    <source>
        <dbReference type="EMBL" id="TDZ79764.1"/>
    </source>
</evidence>
<protein>
    <recommendedName>
        <fullName evidence="4">Peptidase MA-like domain-containing protein</fullName>
    </recommendedName>
</protein>
<dbReference type="AlphaFoldDB" id="A0A4R8S435"/>
<dbReference type="EMBL" id="PECH01000008">
    <property type="protein sequence ID" value="TDZ79764.1"/>
    <property type="molecule type" value="Genomic_DNA"/>
</dbReference>
<feature type="chain" id="PRO_5020526301" description="Peptidase MA-like domain-containing protein" evidence="1">
    <location>
        <begin position="25"/>
        <end position="402"/>
    </location>
</feature>
<keyword evidence="1" id="KW-0732">Signal</keyword>
<reference evidence="2 3" key="1">
    <citation type="journal article" date="2019" name="Sci. Rep.">
        <title>Extended insight into the Mycobacterium chelonae-abscessus complex through whole genome sequencing of Mycobacterium salmoniphilum outbreak and Mycobacterium salmoniphilum-like strains.</title>
        <authorList>
            <person name="Behra P.R.K."/>
            <person name="Das S."/>
            <person name="Pettersson B.M.F."/>
            <person name="Shirreff L."/>
            <person name="DuCote T."/>
            <person name="Jacobsson K.G."/>
            <person name="Ennis D.G."/>
            <person name="Kirsebom L.A."/>
        </authorList>
    </citation>
    <scope>NUCLEOTIDE SEQUENCE [LARGE SCALE GENOMIC DNA]</scope>
    <source>
        <strain evidence="2 3">DE 4585</strain>
    </source>
</reference>
<evidence type="ECO:0008006" key="4">
    <source>
        <dbReference type="Google" id="ProtNLM"/>
    </source>
</evidence>
<name>A0A4R8S435_9MYCO</name>
<evidence type="ECO:0000256" key="1">
    <source>
        <dbReference type="SAM" id="SignalP"/>
    </source>
</evidence>
<feature type="signal peptide" evidence="1">
    <location>
        <begin position="1"/>
        <end position="24"/>
    </location>
</feature>
<dbReference type="Proteomes" id="UP000295117">
    <property type="component" value="Unassembled WGS sequence"/>
</dbReference>
<evidence type="ECO:0000313" key="3">
    <source>
        <dbReference type="Proteomes" id="UP000295117"/>
    </source>
</evidence>
<organism evidence="2 3">
    <name type="scientific">Mycobacteroides salmoniphilum</name>
    <dbReference type="NCBI Taxonomy" id="404941"/>
    <lineage>
        <taxon>Bacteria</taxon>
        <taxon>Bacillati</taxon>
        <taxon>Actinomycetota</taxon>
        <taxon>Actinomycetes</taxon>
        <taxon>Mycobacteriales</taxon>
        <taxon>Mycobacteriaceae</taxon>
        <taxon>Mycobacteroides</taxon>
    </lineage>
</organism>
<sequence precursor="true">MPGVARWASLFAVLLLIVCGGCRAQPAAPANDVRTAIQALLTRYADALRSHDVAALRAVLAPGKPAFLEAQQRIQENLSGLKTNTFEYRLAAEVPADPVALQQQWTLDATLFYAICGVDTVAVRRPVTIGVLHDTDGWRLFDAGAVAVPWQFAPVVETRKRAGDRDMVVLGHPGSAVAPRLVDEISGAMTSLSEFWGPQWDAGVLLIAAETDAEFAALVGGEHTEGIAAAAVADRVDSGVAVGQRVIFAPGSAALPPDQFRVVLRHELFHAAARTVTGDHAPLWLVEGVADYNGRRGSGTPFRNAAPTLASALAAGQIPDHLPTDDDIDGPGPRRTQAYEEAWSVAQYVAETFGEPKLVQLYRNGADLVPGTPGAAIQRALGIDEATLVRQWQSWLGSRPLR</sequence>
<accession>A0A4R8S435</accession>